<organism evidence="1 2">
    <name type="scientific">Bosea lathyri</name>
    <dbReference type="NCBI Taxonomy" id="1036778"/>
    <lineage>
        <taxon>Bacteria</taxon>
        <taxon>Pseudomonadati</taxon>
        <taxon>Pseudomonadota</taxon>
        <taxon>Alphaproteobacteria</taxon>
        <taxon>Hyphomicrobiales</taxon>
        <taxon>Boseaceae</taxon>
        <taxon>Bosea</taxon>
    </lineage>
</organism>
<dbReference type="EMBL" id="FNUY01000009">
    <property type="protein sequence ID" value="SEG69146.1"/>
    <property type="molecule type" value="Genomic_DNA"/>
</dbReference>
<gene>
    <name evidence="1" type="ORF">SAMN04488115_109121</name>
</gene>
<proteinExistence type="predicted"/>
<accession>A0A1H6C9U7</accession>
<keyword evidence="2" id="KW-1185">Reference proteome</keyword>
<sequence>MKTKIRQDRDEPARKLSFVIETPEDYALAVRRVKSLAKGTKDHAAQQELNALAKAIQAWDKK</sequence>
<dbReference type="Proteomes" id="UP000236743">
    <property type="component" value="Unassembled WGS sequence"/>
</dbReference>
<evidence type="ECO:0000313" key="2">
    <source>
        <dbReference type="Proteomes" id="UP000236743"/>
    </source>
</evidence>
<dbReference type="RefSeq" id="WP_146071450.1">
    <property type="nucleotide sequence ID" value="NZ_FNUY01000009.1"/>
</dbReference>
<reference evidence="1 2" key="1">
    <citation type="submission" date="2016-10" db="EMBL/GenBank/DDBJ databases">
        <authorList>
            <person name="de Groot N.N."/>
        </authorList>
    </citation>
    <scope>NUCLEOTIDE SEQUENCE [LARGE SCALE GENOMIC DNA]</scope>
    <source>
        <strain evidence="1 2">DSM 26656</strain>
    </source>
</reference>
<protein>
    <submittedName>
        <fullName evidence="1">Uncharacterized protein</fullName>
    </submittedName>
</protein>
<name>A0A1H6C9U7_9HYPH</name>
<dbReference type="AlphaFoldDB" id="A0A1H6C9U7"/>
<evidence type="ECO:0000313" key="1">
    <source>
        <dbReference type="EMBL" id="SEG69146.1"/>
    </source>
</evidence>